<evidence type="ECO:0000313" key="4">
    <source>
        <dbReference type="Proteomes" id="UP000599312"/>
    </source>
</evidence>
<dbReference type="Proteomes" id="UP000599312">
    <property type="component" value="Unassembled WGS sequence"/>
</dbReference>
<sequence>MRNTISVVACFLREIKSLRRNEFIGIVLAAMLVSAPGGGSAQGVAIPNFWDPSVQLDRPDLTGLRTVRFLIDDDFPPLHFAALDTNPTGFSVELARAACERLGLTCTIQVRRFDTLLDALADKQGDVVAAAIPLTASLRQRFAVTAPYFKFPARFVVRKDRDLPAPTGTALKGKTVGIIGGTAHEAFAKAFMQMAALKSFPELRAAQTALKDGDIDYLFADGLGLALWVGGEDAGGCCDFSGGPYLESRFFGEGIGFVVRKDDETLRRAFDYALQQLWKEGKYAELYLRFFPISPF</sequence>
<dbReference type="AlphaFoldDB" id="A0A931FPK9"/>
<dbReference type="SUPFAM" id="SSF53850">
    <property type="entry name" value="Periplasmic binding protein-like II"/>
    <property type="match status" value="1"/>
</dbReference>
<dbReference type="Gene3D" id="3.40.190.10">
    <property type="entry name" value="Periplasmic binding protein-like II"/>
    <property type="match status" value="2"/>
</dbReference>
<name>A0A931FPK9_9HYPH</name>
<evidence type="ECO:0000313" key="3">
    <source>
        <dbReference type="EMBL" id="MBF9235084.1"/>
    </source>
</evidence>
<gene>
    <name evidence="3" type="ORF">I2H38_17050</name>
</gene>
<dbReference type="PANTHER" id="PTHR35936:SF35">
    <property type="entry name" value="L-CYSTINE-BINDING PROTEIN TCYJ"/>
    <property type="match status" value="1"/>
</dbReference>
<keyword evidence="1" id="KW-0732">Signal</keyword>
<feature type="domain" description="Solute-binding protein family 3/N-terminal" evidence="2">
    <location>
        <begin position="66"/>
        <end position="294"/>
    </location>
</feature>
<protein>
    <submittedName>
        <fullName evidence="3">Transporter substrate-binding domain-containing protein</fullName>
    </submittedName>
</protein>
<organism evidence="3 4">
    <name type="scientific">Microvirga alba</name>
    <dbReference type="NCBI Taxonomy" id="2791025"/>
    <lineage>
        <taxon>Bacteria</taxon>
        <taxon>Pseudomonadati</taxon>
        <taxon>Pseudomonadota</taxon>
        <taxon>Alphaproteobacteria</taxon>
        <taxon>Hyphomicrobiales</taxon>
        <taxon>Methylobacteriaceae</taxon>
        <taxon>Microvirga</taxon>
    </lineage>
</organism>
<evidence type="ECO:0000259" key="2">
    <source>
        <dbReference type="SMART" id="SM00062"/>
    </source>
</evidence>
<reference evidence="3" key="1">
    <citation type="submission" date="2020-11" db="EMBL/GenBank/DDBJ databases">
        <authorList>
            <person name="Kim M.K."/>
        </authorList>
    </citation>
    <scope>NUCLEOTIDE SEQUENCE</scope>
    <source>
        <strain evidence="3">BT350</strain>
    </source>
</reference>
<evidence type="ECO:0000256" key="1">
    <source>
        <dbReference type="ARBA" id="ARBA00022729"/>
    </source>
</evidence>
<keyword evidence="4" id="KW-1185">Reference proteome</keyword>
<accession>A0A931FPK9</accession>
<proteinExistence type="predicted"/>
<dbReference type="SMART" id="SM00062">
    <property type="entry name" value="PBPb"/>
    <property type="match status" value="1"/>
</dbReference>
<comment type="caution">
    <text evidence="3">The sequence shown here is derived from an EMBL/GenBank/DDBJ whole genome shotgun (WGS) entry which is preliminary data.</text>
</comment>
<dbReference type="Pfam" id="PF00497">
    <property type="entry name" value="SBP_bac_3"/>
    <property type="match status" value="1"/>
</dbReference>
<dbReference type="EMBL" id="JADQDO010000009">
    <property type="protein sequence ID" value="MBF9235084.1"/>
    <property type="molecule type" value="Genomic_DNA"/>
</dbReference>
<dbReference type="InterPro" id="IPR001638">
    <property type="entry name" value="Solute-binding_3/MltF_N"/>
</dbReference>
<dbReference type="PANTHER" id="PTHR35936">
    <property type="entry name" value="MEMBRANE-BOUND LYTIC MUREIN TRANSGLYCOSYLASE F"/>
    <property type="match status" value="1"/>
</dbReference>